<keyword evidence="4" id="KW-0808">Transferase</keyword>
<dbReference type="InterPro" id="IPR003406">
    <property type="entry name" value="Glyco_trans_14"/>
</dbReference>
<proteinExistence type="predicted"/>
<keyword evidence="9" id="KW-1133">Transmembrane helix</keyword>
<keyword evidence="3" id="KW-0328">Glycosyltransferase</keyword>
<keyword evidence="16" id="KW-1185">Reference proteome</keyword>
<keyword evidence="12" id="KW-1015">Disulfide bond</keyword>
<dbReference type="PANTHER" id="PTHR46025:SF3">
    <property type="entry name" value="XYLOSYLTRANSFERASE OXT"/>
    <property type="match status" value="1"/>
</dbReference>
<evidence type="ECO:0000256" key="2">
    <source>
        <dbReference type="ARBA" id="ARBA00004648"/>
    </source>
</evidence>
<name>A0ABS9W3I4_9PROT</name>
<keyword evidence="7" id="KW-0256">Endoplasmic reticulum</keyword>
<keyword evidence="5" id="KW-0812">Transmembrane</keyword>
<dbReference type="EMBL" id="JALBUU010000004">
    <property type="protein sequence ID" value="MCI0753144.1"/>
    <property type="molecule type" value="Genomic_DNA"/>
</dbReference>
<reference evidence="15 16" key="1">
    <citation type="submission" date="2022-03" db="EMBL/GenBank/DDBJ databases">
        <title>Complete genome analysis of Roseomonas KG 17.1 : a prolific producer of plant growth promoters.</title>
        <authorList>
            <person name="Saadouli I."/>
            <person name="Najjari A."/>
            <person name="Mosbah A."/>
            <person name="Ouzari H.I."/>
        </authorList>
    </citation>
    <scope>NUCLEOTIDE SEQUENCE [LARGE SCALE GENOMIC DNA]</scope>
    <source>
        <strain evidence="15 16">KG17-1</strain>
    </source>
</reference>
<accession>A0ABS9W3I4</accession>
<keyword evidence="8" id="KW-0735">Signal-anchor</keyword>
<evidence type="ECO:0000256" key="9">
    <source>
        <dbReference type="ARBA" id="ARBA00022989"/>
    </source>
</evidence>
<keyword evidence="6" id="KW-0479">Metal-binding</keyword>
<evidence type="ECO:0000256" key="1">
    <source>
        <dbReference type="ARBA" id="ARBA00004323"/>
    </source>
</evidence>
<dbReference type="Pfam" id="PF02485">
    <property type="entry name" value="Branch"/>
    <property type="match status" value="1"/>
</dbReference>
<evidence type="ECO:0000256" key="7">
    <source>
        <dbReference type="ARBA" id="ARBA00022824"/>
    </source>
</evidence>
<evidence type="ECO:0000256" key="4">
    <source>
        <dbReference type="ARBA" id="ARBA00022679"/>
    </source>
</evidence>
<evidence type="ECO:0000256" key="13">
    <source>
        <dbReference type="ARBA" id="ARBA00023180"/>
    </source>
</evidence>
<sequence length="337" mass="38956">MLLHYVQIHQVNSWIDYLVSVLRSNDSTCVISYDHKGHWPEIKDLPPRLWLRSSGPITWGGGSQVTALLQMFIHALTLPQQWSYLINLSGQDVPLKTPEQMADFEKRAKIRNTDAFVNFYGTMGGVAEQLAIWDGIPDSYEDDFEEIFLKGRVKAEISRVVRARFFSPDTDPEMRYYCRHLFECKNNYARKCLRIDKPSPAEIERRRDILARYGSHGGRAWYILSRRFVEEFVNSPVARELAAYLDNVFCGDELFIQTWIRTESARLKLNIVDANMRFRTGDPVELSDTLVPELEASSALFARKFDPARQPRLAEWIQQRVPAPEVLDISRLLQQAG</sequence>
<evidence type="ECO:0000256" key="12">
    <source>
        <dbReference type="ARBA" id="ARBA00023157"/>
    </source>
</evidence>
<evidence type="ECO:0000256" key="3">
    <source>
        <dbReference type="ARBA" id="ARBA00022676"/>
    </source>
</evidence>
<organism evidence="15 16">
    <name type="scientific">Teichococcus vastitatis</name>
    <dbReference type="NCBI Taxonomy" id="2307076"/>
    <lineage>
        <taxon>Bacteria</taxon>
        <taxon>Pseudomonadati</taxon>
        <taxon>Pseudomonadota</taxon>
        <taxon>Alphaproteobacteria</taxon>
        <taxon>Acetobacterales</taxon>
        <taxon>Roseomonadaceae</taxon>
        <taxon>Roseomonas</taxon>
    </lineage>
</organism>
<evidence type="ECO:0000256" key="11">
    <source>
        <dbReference type="ARBA" id="ARBA00023136"/>
    </source>
</evidence>
<comment type="subcellular location">
    <subcellularLocation>
        <location evidence="2">Endoplasmic reticulum membrane</location>
        <topology evidence="2">Single-pass type II membrane protein</topology>
    </subcellularLocation>
    <subcellularLocation>
        <location evidence="1">Golgi apparatus membrane</location>
        <topology evidence="1">Single-pass type II membrane protein</topology>
    </subcellularLocation>
</comment>
<protein>
    <recommendedName>
        <fullName evidence="14">Peptide O-xylosyltransferase</fullName>
    </recommendedName>
</protein>
<evidence type="ECO:0000313" key="15">
    <source>
        <dbReference type="EMBL" id="MCI0753144.1"/>
    </source>
</evidence>
<dbReference type="PANTHER" id="PTHR46025">
    <property type="entry name" value="XYLOSYLTRANSFERASE OXT"/>
    <property type="match status" value="1"/>
</dbReference>
<keyword evidence="13" id="KW-0325">Glycoprotein</keyword>
<dbReference type="InterPro" id="IPR043538">
    <property type="entry name" value="XYLT"/>
</dbReference>
<dbReference type="Proteomes" id="UP001201985">
    <property type="component" value="Unassembled WGS sequence"/>
</dbReference>
<keyword evidence="11" id="KW-0472">Membrane</keyword>
<evidence type="ECO:0000256" key="6">
    <source>
        <dbReference type="ARBA" id="ARBA00022723"/>
    </source>
</evidence>
<evidence type="ECO:0000256" key="14">
    <source>
        <dbReference type="ARBA" id="ARBA00042865"/>
    </source>
</evidence>
<gene>
    <name evidence="15" type="ORF">MON41_05120</name>
</gene>
<comment type="caution">
    <text evidence="15">The sequence shown here is derived from an EMBL/GenBank/DDBJ whole genome shotgun (WGS) entry which is preliminary data.</text>
</comment>
<evidence type="ECO:0000256" key="8">
    <source>
        <dbReference type="ARBA" id="ARBA00022968"/>
    </source>
</evidence>
<evidence type="ECO:0000256" key="5">
    <source>
        <dbReference type="ARBA" id="ARBA00022692"/>
    </source>
</evidence>
<dbReference type="RefSeq" id="WP_120007399.1">
    <property type="nucleotide sequence ID" value="NZ_JALBUU010000004.1"/>
</dbReference>
<evidence type="ECO:0000313" key="16">
    <source>
        <dbReference type="Proteomes" id="UP001201985"/>
    </source>
</evidence>
<keyword evidence="10" id="KW-0333">Golgi apparatus</keyword>
<evidence type="ECO:0000256" key="10">
    <source>
        <dbReference type="ARBA" id="ARBA00023034"/>
    </source>
</evidence>